<reference evidence="2" key="1">
    <citation type="submission" date="2017-02" db="EMBL/GenBank/DDBJ databases">
        <authorList>
            <person name="Varghese N."/>
            <person name="Submissions S."/>
        </authorList>
    </citation>
    <scope>NUCLEOTIDE SEQUENCE [LARGE SCALE GENOMIC DNA]</scope>
    <source>
        <strain evidence="2">DSM 24091</strain>
    </source>
</reference>
<dbReference type="GO" id="GO:0004029">
    <property type="term" value="F:aldehyde dehydrogenase (NAD+) activity"/>
    <property type="evidence" value="ECO:0007669"/>
    <property type="project" value="TreeGrafter"/>
</dbReference>
<dbReference type="InterPro" id="IPR051783">
    <property type="entry name" value="NAD(P)-dependent_oxidoreduct"/>
</dbReference>
<dbReference type="PANTHER" id="PTHR48079:SF6">
    <property type="entry name" value="NAD(P)-BINDING DOMAIN-CONTAINING PROTEIN-RELATED"/>
    <property type="match status" value="1"/>
</dbReference>
<dbReference type="AlphaFoldDB" id="A0A1T5C4X8"/>
<name>A0A1T5C4X8_9SPHI</name>
<dbReference type="RefSeq" id="WP_079641973.1">
    <property type="nucleotide sequence ID" value="NZ_FUZF01000003.1"/>
</dbReference>
<dbReference type="InterPro" id="IPR036291">
    <property type="entry name" value="NAD(P)-bd_dom_sf"/>
</dbReference>
<proteinExistence type="predicted"/>
<gene>
    <name evidence="1" type="ORF">SAMN05660841_01102</name>
</gene>
<dbReference type="OrthoDB" id="751203at2"/>
<dbReference type="EMBL" id="FUZF01000003">
    <property type="protein sequence ID" value="SKB54210.1"/>
    <property type="molecule type" value="Genomic_DNA"/>
</dbReference>
<dbReference type="SUPFAM" id="SSF51735">
    <property type="entry name" value="NAD(P)-binding Rossmann-fold domains"/>
    <property type="match status" value="1"/>
</dbReference>
<evidence type="ECO:0000313" key="1">
    <source>
        <dbReference type="EMBL" id="SKB54210.1"/>
    </source>
</evidence>
<dbReference type="Gene3D" id="3.40.50.720">
    <property type="entry name" value="NAD(P)-binding Rossmann-like Domain"/>
    <property type="match status" value="1"/>
</dbReference>
<keyword evidence="2" id="KW-1185">Reference proteome</keyword>
<sequence>MDIESLGKSAANRVLILGCGWVGEEFAHAMKLRGNEVWVTTTTEEKKLRLSEQGFQSVLLDFDSKVVIDGFDMPTTFDFVLNSIPASSRNSQEVLLERFNCIKLLLEQLTFRKHIYLSSIGIYPDADGLFDENWQDHLDERLLLAEQTMQQADNTLIYRLGGLFGKSRIFAKYFSGKVCRTGNQPANFVHLADVVKLLVLGFERLRVGEIFNIVAPEHPKKKAVILASAAKYGYAGPSAFESTFNFQKIVSGQKIIDELQYHYKYPSPLKF</sequence>
<dbReference type="GO" id="GO:0005737">
    <property type="term" value="C:cytoplasm"/>
    <property type="evidence" value="ECO:0007669"/>
    <property type="project" value="TreeGrafter"/>
</dbReference>
<accession>A0A1T5C4X8</accession>
<dbReference type="STRING" id="1513896.SAMN05660841_01102"/>
<evidence type="ECO:0000313" key="2">
    <source>
        <dbReference type="Proteomes" id="UP000190150"/>
    </source>
</evidence>
<organism evidence="1 2">
    <name type="scientific">Sphingobacterium nematocida</name>
    <dbReference type="NCBI Taxonomy" id="1513896"/>
    <lineage>
        <taxon>Bacteria</taxon>
        <taxon>Pseudomonadati</taxon>
        <taxon>Bacteroidota</taxon>
        <taxon>Sphingobacteriia</taxon>
        <taxon>Sphingobacteriales</taxon>
        <taxon>Sphingobacteriaceae</taxon>
        <taxon>Sphingobacterium</taxon>
    </lineage>
</organism>
<dbReference type="Proteomes" id="UP000190150">
    <property type="component" value="Unassembled WGS sequence"/>
</dbReference>
<dbReference type="PANTHER" id="PTHR48079">
    <property type="entry name" value="PROTEIN YEEZ"/>
    <property type="match status" value="1"/>
</dbReference>
<protein>
    <submittedName>
        <fullName evidence="1">Nucleoside-diphosphate-sugar epimerase</fullName>
    </submittedName>
</protein>